<feature type="domain" description="Terminase large subunit gp17-like C-terminal" evidence="2">
    <location>
        <begin position="371"/>
        <end position="518"/>
    </location>
</feature>
<dbReference type="OrthoDB" id="378710at2"/>
<dbReference type="RefSeq" id="WP_145435784.1">
    <property type="nucleotide sequence ID" value="NZ_CP036339.1"/>
</dbReference>
<reference evidence="3 4" key="1">
    <citation type="submission" date="2019-02" db="EMBL/GenBank/DDBJ databases">
        <title>Deep-cultivation of Planctomycetes and their phenomic and genomic characterization uncovers novel biology.</title>
        <authorList>
            <person name="Wiegand S."/>
            <person name="Jogler M."/>
            <person name="Boedeker C."/>
            <person name="Pinto D."/>
            <person name="Vollmers J."/>
            <person name="Rivas-Marin E."/>
            <person name="Kohn T."/>
            <person name="Peeters S.H."/>
            <person name="Heuer A."/>
            <person name="Rast P."/>
            <person name="Oberbeckmann S."/>
            <person name="Bunk B."/>
            <person name="Jeske O."/>
            <person name="Meyerdierks A."/>
            <person name="Storesund J.E."/>
            <person name="Kallscheuer N."/>
            <person name="Luecker S."/>
            <person name="Lage O.M."/>
            <person name="Pohl T."/>
            <person name="Merkel B.J."/>
            <person name="Hornburger P."/>
            <person name="Mueller R.-W."/>
            <person name="Bruemmer F."/>
            <person name="Labrenz M."/>
            <person name="Spormann A.M."/>
            <person name="Op den Camp H."/>
            <person name="Overmann J."/>
            <person name="Amann R."/>
            <person name="Jetten M.S.M."/>
            <person name="Mascher T."/>
            <person name="Medema M.H."/>
            <person name="Devos D.P."/>
            <person name="Kaster A.-K."/>
            <person name="Ovreas L."/>
            <person name="Rohde M."/>
            <person name="Galperin M.Y."/>
            <person name="Jogler C."/>
        </authorList>
    </citation>
    <scope>NUCLEOTIDE SEQUENCE [LARGE SCALE GENOMIC DNA]</scope>
    <source>
        <strain evidence="3 4">I41</strain>
    </source>
</reference>
<evidence type="ECO:0000256" key="1">
    <source>
        <dbReference type="ARBA" id="ARBA00022612"/>
    </source>
</evidence>
<sequence length="541" mass="61243">MIESREFCLVNIQPKAVRDWKDGVLDELAKELVRRVIVQTEEAWKSLSLLEWGQAVLKAYFRLPPSKMHRWLGSELDRLGSARGTKLNVLGPRGTAKSTLGTLAYVLRAAVEGKEPYIWIVSDTQKQAIKHLGHVKHELETNQMLAARYARAAGKGKTWRSDAIELRNGAVIEAYGTGQHLRGRRRLQYRPSLIVCDDLQNDSHITSALQRSASSDWFHGALMKAGDGETNVVNIATALHRDALAMELHRSPGWRSGLFKAIETWPERTDLWDEWEAKYADAEDPDAAGYARIFFEDRCAEMSAGAELLWPEHESLYALMTMRVDSGRTTFDREKQSSPIDPTKCEWPDDYFGHHIWFDKWPLGLAVRVVALDPSKGADARHGDYSAYVLLGIDRHGVVYVEADLERRPTPAMVDDGVRIVNRFRPEAFGIEANQYQELLEGEFKRAFREQHIGAPRMELTNNTANKNVRIRRIGPLLAQRRLRFLAKNKSTKLLVDQLRDFPLGSHDDGPDALEMAIRLAEQLTGVPFDDGLGDNLLGWT</sequence>
<dbReference type="AlphaFoldDB" id="A0A517U637"/>
<dbReference type="Pfam" id="PF17289">
    <property type="entry name" value="Terminase_6C"/>
    <property type="match status" value="1"/>
</dbReference>
<gene>
    <name evidence="3" type="ORF">I41_52750</name>
</gene>
<accession>A0A517U637</accession>
<keyword evidence="1" id="KW-1188">Viral release from host cell</keyword>
<evidence type="ECO:0000259" key="2">
    <source>
        <dbReference type="Pfam" id="PF17289"/>
    </source>
</evidence>
<dbReference type="Proteomes" id="UP000317909">
    <property type="component" value="Chromosome"/>
</dbReference>
<dbReference type="KEGG" id="llh:I41_52750"/>
<dbReference type="Gene3D" id="3.30.420.240">
    <property type="match status" value="1"/>
</dbReference>
<proteinExistence type="predicted"/>
<keyword evidence="4" id="KW-1185">Reference proteome</keyword>
<dbReference type="EMBL" id="CP036339">
    <property type="protein sequence ID" value="QDT76030.1"/>
    <property type="molecule type" value="Genomic_DNA"/>
</dbReference>
<dbReference type="InterPro" id="IPR027417">
    <property type="entry name" value="P-loop_NTPase"/>
</dbReference>
<evidence type="ECO:0000313" key="3">
    <source>
        <dbReference type="EMBL" id="QDT76030.1"/>
    </source>
</evidence>
<organism evidence="3 4">
    <name type="scientific">Lacipirellula limnantheis</name>
    <dbReference type="NCBI Taxonomy" id="2528024"/>
    <lineage>
        <taxon>Bacteria</taxon>
        <taxon>Pseudomonadati</taxon>
        <taxon>Planctomycetota</taxon>
        <taxon>Planctomycetia</taxon>
        <taxon>Pirellulales</taxon>
        <taxon>Lacipirellulaceae</taxon>
        <taxon>Lacipirellula</taxon>
    </lineage>
</organism>
<name>A0A517U637_9BACT</name>
<evidence type="ECO:0000313" key="4">
    <source>
        <dbReference type="Proteomes" id="UP000317909"/>
    </source>
</evidence>
<protein>
    <submittedName>
        <fullName evidence="3">Terminase-like family protein</fullName>
    </submittedName>
</protein>
<dbReference type="InterPro" id="IPR035421">
    <property type="entry name" value="Terminase_6C"/>
</dbReference>
<dbReference type="Gene3D" id="3.40.50.300">
    <property type="entry name" value="P-loop containing nucleotide triphosphate hydrolases"/>
    <property type="match status" value="1"/>
</dbReference>